<dbReference type="STRING" id="983966.A0A1E4S3V3"/>
<evidence type="ECO:0000313" key="3">
    <source>
        <dbReference type="Proteomes" id="UP000094389"/>
    </source>
</evidence>
<dbReference type="PANTHER" id="PTHR12276">
    <property type="entry name" value="EPSIN/ENT-RELATED"/>
    <property type="match status" value="1"/>
</dbReference>
<dbReference type="GO" id="GO:0005768">
    <property type="term" value="C:endosome"/>
    <property type="evidence" value="ECO:0007669"/>
    <property type="project" value="TreeGrafter"/>
</dbReference>
<dbReference type="OrthoDB" id="4033880at2759"/>
<dbReference type="GeneID" id="30986628"/>
<feature type="domain" description="ENTH" evidence="1">
    <location>
        <begin position="5"/>
        <end position="135"/>
    </location>
</feature>
<organism evidence="2 3">
    <name type="scientific">Cyberlindnera jadinii (strain ATCC 18201 / CBS 1600 / BCRC 20928 / JCM 3617 / NBRC 0987 / NRRL Y-1542)</name>
    <name type="common">Torula yeast</name>
    <name type="synonym">Candida utilis</name>
    <dbReference type="NCBI Taxonomy" id="983966"/>
    <lineage>
        <taxon>Eukaryota</taxon>
        <taxon>Fungi</taxon>
        <taxon>Dikarya</taxon>
        <taxon>Ascomycota</taxon>
        <taxon>Saccharomycotina</taxon>
        <taxon>Saccharomycetes</taxon>
        <taxon>Phaffomycetales</taxon>
        <taxon>Phaffomycetaceae</taxon>
        <taxon>Cyberlindnera</taxon>
    </lineage>
</organism>
<dbReference type="Pfam" id="PF01417">
    <property type="entry name" value="ENTH"/>
    <property type="match status" value="1"/>
</dbReference>
<dbReference type="InterPro" id="IPR013809">
    <property type="entry name" value="ENTH"/>
</dbReference>
<dbReference type="EMBL" id="KV453928">
    <property type="protein sequence ID" value="ODV74206.1"/>
    <property type="molecule type" value="Genomic_DNA"/>
</dbReference>
<dbReference type="OMA" id="WIRAYAY"/>
<evidence type="ECO:0000259" key="1">
    <source>
        <dbReference type="PROSITE" id="PS50942"/>
    </source>
</evidence>
<name>A0A1E4S3V3_CYBJN</name>
<dbReference type="PROSITE" id="PS50942">
    <property type="entry name" value="ENTH"/>
    <property type="match status" value="1"/>
</dbReference>
<gene>
    <name evidence="2" type="ORF">CYBJADRAFT_117585</name>
</gene>
<reference evidence="2 3" key="1">
    <citation type="journal article" date="2016" name="Proc. Natl. Acad. Sci. U.S.A.">
        <title>Comparative genomics of biotechnologically important yeasts.</title>
        <authorList>
            <person name="Riley R."/>
            <person name="Haridas S."/>
            <person name="Wolfe K.H."/>
            <person name="Lopes M.R."/>
            <person name="Hittinger C.T."/>
            <person name="Goeker M."/>
            <person name="Salamov A.A."/>
            <person name="Wisecaver J.H."/>
            <person name="Long T.M."/>
            <person name="Calvey C.H."/>
            <person name="Aerts A.L."/>
            <person name="Barry K.W."/>
            <person name="Choi C."/>
            <person name="Clum A."/>
            <person name="Coughlan A.Y."/>
            <person name="Deshpande S."/>
            <person name="Douglass A.P."/>
            <person name="Hanson S.J."/>
            <person name="Klenk H.-P."/>
            <person name="LaButti K.M."/>
            <person name="Lapidus A."/>
            <person name="Lindquist E.A."/>
            <person name="Lipzen A.M."/>
            <person name="Meier-Kolthoff J.P."/>
            <person name="Ohm R.A."/>
            <person name="Otillar R.P."/>
            <person name="Pangilinan J.L."/>
            <person name="Peng Y."/>
            <person name="Rokas A."/>
            <person name="Rosa C.A."/>
            <person name="Scheuner C."/>
            <person name="Sibirny A.A."/>
            <person name="Slot J.C."/>
            <person name="Stielow J.B."/>
            <person name="Sun H."/>
            <person name="Kurtzman C.P."/>
            <person name="Blackwell M."/>
            <person name="Grigoriev I.V."/>
            <person name="Jeffries T.W."/>
        </authorList>
    </citation>
    <scope>NUCLEOTIDE SEQUENCE [LARGE SCALE GENOMIC DNA]</scope>
    <source>
        <strain evidence="3">ATCC 18201 / CBS 1600 / BCRC 20928 / JCM 3617 / NBRC 0987 / NRRL Y-1542</strain>
    </source>
</reference>
<dbReference type="GO" id="GO:0005543">
    <property type="term" value="F:phospholipid binding"/>
    <property type="evidence" value="ECO:0007669"/>
    <property type="project" value="TreeGrafter"/>
</dbReference>
<dbReference type="InterPro" id="IPR008942">
    <property type="entry name" value="ENTH_VHS"/>
</dbReference>
<dbReference type="GO" id="GO:0006897">
    <property type="term" value="P:endocytosis"/>
    <property type="evidence" value="ECO:0007669"/>
    <property type="project" value="TreeGrafter"/>
</dbReference>
<feature type="non-terminal residue" evidence="2">
    <location>
        <position position="148"/>
    </location>
</feature>
<dbReference type="SUPFAM" id="SSF48464">
    <property type="entry name" value="ENTH/VHS domain"/>
    <property type="match status" value="1"/>
</dbReference>
<feature type="non-terminal residue" evidence="2">
    <location>
        <position position="1"/>
    </location>
</feature>
<dbReference type="GO" id="GO:0007015">
    <property type="term" value="P:actin filament organization"/>
    <property type="evidence" value="ECO:0007669"/>
    <property type="project" value="TreeGrafter"/>
</dbReference>
<sequence>LVRKLRSINNSQTEIKIKSATSNDSFGPTTQELNELALLTHNDKPLRDITVILAKRLNDNSRNWRHVLKSLTVIQYCLVTGSTGFVNWMKSNQYLISTLKEFQLKDHDEIAHQIRQKSRTITMLLKDPALLEEKRTKFHSFRSSMSRP</sequence>
<dbReference type="AlphaFoldDB" id="A0A1E4S3V3"/>
<dbReference type="Proteomes" id="UP000094389">
    <property type="component" value="Unassembled WGS sequence"/>
</dbReference>
<keyword evidence="3" id="KW-1185">Reference proteome</keyword>
<evidence type="ECO:0000313" key="2">
    <source>
        <dbReference type="EMBL" id="ODV74206.1"/>
    </source>
</evidence>
<dbReference type="RefSeq" id="XP_020071245.1">
    <property type="nucleotide sequence ID" value="XM_020212232.1"/>
</dbReference>
<dbReference type="GO" id="GO:0030276">
    <property type="term" value="F:clathrin binding"/>
    <property type="evidence" value="ECO:0007669"/>
    <property type="project" value="TreeGrafter"/>
</dbReference>
<accession>A0A1E4S3V3</accession>
<dbReference type="Gene3D" id="1.25.40.90">
    <property type="match status" value="1"/>
</dbReference>
<protein>
    <submittedName>
        <fullName evidence="2">Epsin 2-like protein</fullName>
    </submittedName>
</protein>
<proteinExistence type="predicted"/>
<dbReference type="GO" id="GO:0005886">
    <property type="term" value="C:plasma membrane"/>
    <property type="evidence" value="ECO:0007669"/>
    <property type="project" value="TreeGrafter"/>
</dbReference>
<dbReference type="GO" id="GO:0030125">
    <property type="term" value="C:clathrin vesicle coat"/>
    <property type="evidence" value="ECO:0007669"/>
    <property type="project" value="TreeGrafter"/>
</dbReference>
<dbReference type="PANTHER" id="PTHR12276:SF119">
    <property type="entry name" value="EPSIN-4"/>
    <property type="match status" value="1"/>
</dbReference>
<dbReference type="SMART" id="SM00273">
    <property type="entry name" value="ENTH"/>
    <property type="match status" value="1"/>
</dbReference>